<gene>
    <name evidence="5" type="primary">potA_1</name>
    <name evidence="5" type="ORF">EUAN_08280</name>
</gene>
<dbReference type="SMART" id="SM00382">
    <property type="entry name" value="AAA"/>
    <property type="match status" value="1"/>
</dbReference>
<dbReference type="EMBL" id="MKIE01000002">
    <property type="protein sequence ID" value="OHW63044.1"/>
    <property type="molecule type" value="Genomic_DNA"/>
</dbReference>
<dbReference type="InterPro" id="IPR003439">
    <property type="entry name" value="ABC_transporter-like_ATP-bd"/>
</dbReference>
<keyword evidence="2" id="KW-0547">Nucleotide-binding</keyword>
<dbReference type="AlphaFoldDB" id="A0A1S1V959"/>
<keyword evidence="1" id="KW-0813">Transport</keyword>
<evidence type="ECO:0000259" key="4">
    <source>
        <dbReference type="PROSITE" id="PS50893"/>
    </source>
</evidence>
<accession>A0A1S1V959</accession>
<dbReference type="Gene3D" id="3.40.50.300">
    <property type="entry name" value="P-loop containing nucleotide triphosphate hydrolases"/>
    <property type="match status" value="1"/>
</dbReference>
<dbReference type="RefSeq" id="WP_071061958.1">
    <property type="nucleotide sequence ID" value="NZ_MKIE01000002.1"/>
</dbReference>
<dbReference type="SUPFAM" id="SSF52540">
    <property type="entry name" value="P-loop containing nucleoside triphosphate hydrolases"/>
    <property type="match status" value="1"/>
</dbReference>
<sequence>MGNIKFENIEKSFGEKRILDKVNIEIEDGELFTFLGPSGCGKTTLLRILAGFEKPDSGKVKLGGKDITSFLPEKREIAMVFQNYALFSNMNVSKNVGYGLKTRKMNKQTIADKVENKLAMVGMSEFGERDINELSGGEQQRVCIARALAVEPKVLLLDEPLSNLDAKLRYKMRKEIRELQKELGITTVFVTHDQEEAMSISDRIAVFNDGKIVQVDTPRGLYNHPKNEFIAGFVGESNILNKEELKEIGIEREDILKACIRPQDIALVKEGDMNANIVEAEFNGSHTTYTCVYGKVRLKITEGTSLGKNPRNIGDLVAFKIDKRAVKSLE</sequence>
<name>A0A1S1V959_9FIRM</name>
<dbReference type="InterPro" id="IPR017871">
    <property type="entry name" value="ABC_transporter-like_CS"/>
</dbReference>
<dbReference type="Proteomes" id="UP000180254">
    <property type="component" value="Unassembled WGS sequence"/>
</dbReference>
<dbReference type="STRING" id="39480.EUAN_08280"/>
<keyword evidence="3 5" id="KW-0067">ATP-binding</keyword>
<dbReference type="GO" id="GO:0140359">
    <property type="term" value="F:ABC-type transporter activity"/>
    <property type="evidence" value="ECO:0007669"/>
    <property type="project" value="UniProtKB-ARBA"/>
</dbReference>
<proteinExistence type="predicted"/>
<reference evidence="5 6" key="1">
    <citation type="submission" date="2016-09" db="EMBL/GenBank/DDBJ databases">
        <title>Genome sequence of Eubacterium angustum.</title>
        <authorList>
            <person name="Poehlein A."/>
            <person name="Daniel R."/>
        </authorList>
    </citation>
    <scope>NUCLEOTIDE SEQUENCE [LARGE SCALE GENOMIC DNA]</scope>
    <source>
        <strain evidence="5 6">DSM 1989</strain>
    </source>
</reference>
<dbReference type="InterPro" id="IPR050093">
    <property type="entry name" value="ABC_SmlMolc_Importer"/>
</dbReference>
<dbReference type="PROSITE" id="PS50893">
    <property type="entry name" value="ABC_TRANSPORTER_2"/>
    <property type="match status" value="1"/>
</dbReference>
<keyword evidence="5" id="KW-0378">Hydrolase</keyword>
<evidence type="ECO:0000313" key="5">
    <source>
        <dbReference type="EMBL" id="OHW63044.1"/>
    </source>
</evidence>
<dbReference type="PANTHER" id="PTHR42781">
    <property type="entry name" value="SPERMIDINE/PUTRESCINE IMPORT ATP-BINDING PROTEIN POTA"/>
    <property type="match status" value="1"/>
</dbReference>
<comment type="caution">
    <text evidence="5">The sequence shown here is derived from an EMBL/GenBank/DDBJ whole genome shotgun (WGS) entry which is preliminary data.</text>
</comment>
<evidence type="ECO:0000313" key="6">
    <source>
        <dbReference type="Proteomes" id="UP000180254"/>
    </source>
</evidence>
<organism evidence="5 6">
    <name type="scientific">Andreesenia angusta</name>
    <dbReference type="NCBI Taxonomy" id="39480"/>
    <lineage>
        <taxon>Bacteria</taxon>
        <taxon>Bacillati</taxon>
        <taxon>Bacillota</taxon>
        <taxon>Tissierellia</taxon>
        <taxon>Tissierellales</taxon>
        <taxon>Gottschalkiaceae</taxon>
        <taxon>Andreesenia</taxon>
    </lineage>
</organism>
<dbReference type="InterPro" id="IPR008995">
    <property type="entry name" value="Mo/tungstate-bd_C_term_dom"/>
</dbReference>
<dbReference type="InterPro" id="IPR003593">
    <property type="entry name" value="AAA+_ATPase"/>
</dbReference>
<evidence type="ECO:0000256" key="2">
    <source>
        <dbReference type="ARBA" id="ARBA00022741"/>
    </source>
</evidence>
<dbReference type="PANTHER" id="PTHR42781:SF4">
    <property type="entry name" value="SPERMIDINE_PUTRESCINE IMPORT ATP-BINDING PROTEIN POTA"/>
    <property type="match status" value="1"/>
</dbReference>
<dbReference type="GO" id="GO:0016887">
    <property type="term" value="F:ATP hydrolysis activity"/>
    <property type="evidence" value="ECO:0007669"/>
    <property type="project" value="InterPro"/>
</dbReference>
<evidence type="ECO:0000256" key="3">
    <source>
        <dbReference type="ARBA" id="ARBA00022840"/>
    </source>
</evidence>
<feature type="domain" description="ABC transporter" evidence="4">
    <location>
        <begin position="4"/>
        <end position="234"/>
    </location>
</feature>
<evidence type="ECO:0000256" key="1">
    <source>
        <dbReference type="ARBA" id="ARBA00022448"/>
    </source>
</evidence>
<dbReference type="EC" id="3.6.3.31" evidence="5"/>
<dbReference type="FunFam" id="3.40.50.300:FF:000042">
    <property type="entry name" value="Maltose/maltodextrin ABC transporter, ATP-binding protein"/>
    <property type="match status" value="1"/>
</dbReference>
<dbReference type="OrthoDB" id="9802264at2"/>
<dbReference type="Pfam" id="PF00005">
    <property type="entry name" value="ABC_tran"/>
    <property type="match status" value="1"/>
</dbReference>
<dbReference type="SUPFAM" id="SSF50331">
    <property type="entry name" value="MOP-like"/>
    <property type="match status" value="1"/>
</dbReference>
<protein>
    <submittedName>
        <fullName evidence="5">Spermidine/putrescine import ATP-binding protein PotA</fullName>
        <ecNumber evidence="5">3.6.3.31</ecNumber>
    </submittedName>
</protein>
<dbReference type="GO" id="GO:0005524">
    <property type="term" value="F:ATP binding"/>
    <property type="evidence" value="ECO:0007669"/>
    <property type="project" value="UniProtKB-KW"/>
</dbReference>
<dbReference type="PROSITE" id="PS00211">
    <property type="entry name" value="ABC_TRANSPORTER_1"/>
    <property type="match status" value="1"/>
</dbReference>
<dbReference type="InterPro" id="IPR027417">
    <property type="entry name" value="P-loop_NTPase"/>
</dbReference>
<dbReference type="GO" id="GO:0043190">
    <property type="term" value="C:ATP-binding cassette (ABC) transporter complex"/>
    <property type="evidence" value="ECO:0007669"/>
    <property type="project" value="UniProtKB-ARBA"/>
</dbReference>
<keyword evidence="6" id="KW-1185">Reference proteome</keyword>